<dbReference type="Gene3D" id="3.40.47.10">
    <property type="match status" value="1"/>
</dbReference>
<sequence length="282" mass="27845">MNVAITGWSLHLPGVRPTDALAACLGTPPGAWARADAVPADRAADVLGRKGLLGMEPAARLALCAVHRALDLPPKHRPDGPADPSAAVVACGDLGNAEAVARVARAVATEGAAAVSILDAPNVSGNVVAATVAIRFRLGGPNLMVSSGPGSGAHGLRLALTLLRARRADRVVLVGAEPGDEVATALHAAGDPASPLAAGAACVVLEAVPETAPPDGARLELCDPGGGDAVAIGPGGFDTAAEWGDHHGAETVVGLALAAHLVADEGACAADVHGAARVRRAR</sequence>
<dbReference type="AlphaFoldDB" id="A0A4R5BN24"/>
<dbReference type="RefSeq" id="WP_132196009.1">
    <property type="nucleotide sequence ID" value="NZ_SMKY01000029.1"/>
</dbReference>
<proteinExistence type="predicted"/>
<dbReference type="SUPFAM" id="SSF53901">
    <property type="entry name" value="Thiolase-like"/>
    <property type="match status" value="1"/>
</dbReference>
<accession>A0A4R5BN24</accession>
<dbReference type="Proteomes" id="UP000295578">
    <property type="component" value="Unassembled WGS sequence"/>
</dbReference>
<evidence type="ECO:0000313" key="2">
    <source>
        <dbReference type="EMBL" id="TDD86540.1"/>
    </source>
</evidence>
<dbReference type="OrthoDB" id="3364148at2"/>
<dbReference type="Pfam" id="PF00109">
    <property type="entry name" value="ketoacyl-synt"/>
    <property type="match status" value="1"/>
</dbReference>
<evidence type="ECO:0000259" key="1">
    <source>
        <dbReference type="Pfam" id="PF00109"/>
    </source>
</evidence>
<keyword evidence="3" id="KW-1185">Reference proteome</keyword>
<reference evidence="2 3" key="1">
    <citation type="submission" date="2019-03" db="EMBL/GenBank/DDBJ databases">
        <title>Draft genome sequences of novel Actinobacteria.</title>
        <authorList>
            <person name="Sahin N."/>
            <person name="Ay H."/>
            <person name="Saygin H."/>
        </authorList>
    </citation>
    <scope>NUCLEOTIDE SEQUENCE [LARGE SCALE GENOMIC DNA]</scope>
    <source>
        <strain evidence="2 3">DSM 45941</strain>
    </source>
</reference>
<dbReference type="GO" id="GO:0016746">
    <property type="term" value="F:acyltransferase activity"/>
    <property type="evidence" value="ECO:0007669"/>
    <property type="project" value="InterPro"/>
</dbReference>
<feature type="domain" description="Beta-ketoacyl synthase-like N-terminal" evidence="1">
    <location>
        <begin position="41"/>
        <end position="177"/>
    </location>
</feature>
<evidence type="ECO:0000313" key="3">
    <source>
        <dbReference type="Proteomes" id="UP000295578"/>
    </source>
</evidence>
<name>A0A4R5BN24_9ACTN</name>
<protein>
    <submittedName>
        <fullName evidence="2">Beta-ketoacyl synthase</fullName>
    </submittedName>
</protein>
<gene>
    <name evidence="2" type="ORF">E1293_09510</name>
</gene>
<dbReference type="EMBL" id="SMKY01000029">
    <property type="protein sequence ID" value="TDD86540.1"/>
    <property type="molecule type" value="Genomic_DNA"/>
</dbReference>
<organism evidence="2 3">
    <name type="scientific">Actinomadura darangshiensis</name>
    <dbReference type="NCBI Taxonomy" id="705336"/>
    <lineage>
        <taxon>Bacteria</taxon>
        <taxon>Bacillati</taxon>
        <taxon>Actinomycetota</taxon>
        <taxon>Actinomycetes</taxon>
        <taxon>Streptosporangiales</taxon>
        <taxon>Thermomonosporaceae</taxon>
        <taxon>Actinomadura</taxon>
    </lineage>
</organism>
<dbReference type="InterPro" id="IPR016039">
    <property type="entry name" value="Thiolase-like"/>
</dbReference>
<dbReference type="InterPro" id="IPR014030">
    <property type="entry name" value="Ketoacyl_synth_N"/>
</dbReference>
<comment type="caution">
    <text evidence="2">The sequence shown here is derived from an EMBL/GenBank/DDBJ whole genome shotgun (WGS) entry which is preliminary data.</text>
</comment>